<evidence type="ECO:0000313" key="3">
    <source>
        <dbReference type="Proteomes" id="UP001596074"/>
    </source>
</evidence>
<evidence type="ECO:0000313" key="2">
    <source>
        <dbReference type="EMBL" id="MFC5754598.1"/>
    </source>
</evidence>
<sequence length="283" mass="27881">MQPAPIRDGARRVPEPVPHARVLLRGAARVAVVAGLAFAGWYLLSALAGSPASATADPADPGGAAGRLGAALTASADRASGDVLAHTTEHATEHATGRLLGRPSSAVTRLVDEVSDRSGLHELRPAGAALIGSAGLRDDQRAVDRLLSPLTEQPPALGTLPGTGRATALQAAHDDAGAQASPAGARGGFSAAAPGVGSGASLKTGCGSCARAGQGPSAPQPLMPPGQGDASAAFLHTMYGPGPMTGTLSSPIDATPATVDVRALPAAAMQDKSAPARPMVVPD</sequence>
<dbReference type="EMBL" id="JBHSON010000166">
    <property type="protein sequence ID" value="MFC5754598.1"/>
    <property type="molecule type" value="Genomic_DNA"/>
</dbReference>
<protein>
    <recommendedName>
        <fullName evidence="4">DUF305 domain-containing protein</fullName>
    </recommendedName>
</protein>
<organism evidence="2 3">
    <name type="scientific">Actinomadura rugatobispora</name>
    <dbReference type="NCBI Taxonomy" id="1994"/>
    <lineage>
        <taxon>Bacteria</taxon>
        <taxon>Bacillati</taxon>
        <taxon>Actinomycetota</taxon>
        <taxon>Actinomycetes</taxon>
        <taxon>Streptosporangiales</taxon>
        <taxon>Thermomonosporaceae</taxon>
        <taxon>Actinomadura</taxon>
    </lineage>
</organism>
<evidence type="ECO:0008006" key="4">
    <source>
        <dbReference type="Google" id="ProtNLM"/>
    </source>
</evidence>
<evidence type="ECO:0000256" key="1">
    <source>
        <dbReference type="SAM" id="MobiDB-lite"/>
    </source>
</evidence>
<dbReference type="RefSeq" id="WP_378292861.1">
    <property type="nucleotide sequence ID" value="NZ_JBHSON010000166.1"/>
</dbReference>
<keyword evidence="3" id="KW-1185">Reference proteome</keyword>
<feature type="region of interest" description="Disordered" evidence="1">
    <location>
        <begin position="210"/>
        <end position="230"/>
    </location>
</feature>
<proteinExistence type="predicted"/>
<dbReference type="Proteomes" id="UP001596074">
    <property type="component" value="Unassembled WGS sequence"/>
</dbReference>
<reference evidence="3" key="1">
    <citation type="journal article" date="2019" name="Int. J. Syst. Evol. Microbiol.">
        <title>The Global Catalogue of Microorganisms (GCM) 10K type strain sequencing project: providing services to taxonomists for standard genome sequencing and annotation.</title>
        <authorList>
            <consortium name="The Broad Institute Genomics Platform"/>
            <consortium name="The Broad Institute Genome Sequencing Center for Infectious Disease"/>
            <person name="Wu L."/>
            <person name="Ma J."/>
        </authorList>
    </citation>
    <scope>NUCLEOTIDE SEQUENCE [LARGE SCALE GENOMIC DNA]</scope>
    <source>
        <strain evidence="3">KCTC 42087</strain>
    </source>
</reference>
<accession>A0ABW1AJ77</accession>
<comment type="caution">
    <text evidence="2">The sequence shown here is derived from an EMBL/GenBank/DDBJ whole genome shotgun (WGS) entry which is preliminary data.</text>
</comment>
<name>A0ABW1AJ77_9ACTN</name>
<gene>
    <name evidence="2" type="ORF">ACFPZN_54055</name>
</gene>